<gene>
    <name evidence="1" type="ORF">HNQ65_001028</name>
</gene>
<evidence type="ECO:0000313" key="1">
    <source>
        <dbReference type="EMBL" id="MBB5031474.1"/>
    </source>
</evidence>
<protein>
    <submittedName>
        <fullName evidence="1">Uncharacterized protein</fullName>
    </submittedName>
</protein>
<dbReference type="RefSeq" id="WP_184338393.1">
    <property type="nucleotide sequence ID" value="NZ_JACHIG010000001.1"/>
</dbReference>
<accession>A0A7W8DIU5</accession>
<reference evidence="1 2" key="1">
    <citation type="submission" date="2020-08" db="EMBL/GenBank/DDBJ databases">
        <title>Genomic Encyclopedia of Type Strains, Phase IV (KMG-IV): sequencing the most valuable type-strain genomes for metagenomic binning, comparative biology and taxonomic classification.</title>
        <authorList>
            <person name="Goeker M."/>
        </authorList>
    </citation>
    <scope>NUCLEOTIDE SEQUENCE [LARGE SCALE GENOMIC DNA]</scope>
    <source>
        <strain evidence="1 2">DSM 12252</strain>
    </source>
</reference>
<dbReference type="AlphaFoldDB" id="A0A7W8DIU5"/>
<dbReference type="EMBL" id="JACHIG010000001">
    <property type="protein sequence ID" value="MBB5031474.1"/>
    <property type="molecule type" value="Genomic_DNA"/>
</dbReference>
<keyword evidence="2" id="KW-1185">Reference proteome</keyword>
<comment type="caution">
    <text evidence="1">The sequence shown here is derived from an EMBL/GenBank/DDBJ whole genome shotgun (WGS) entry which is preliminary data.</text>
</comment>
<sequence length="135" mass="15180">MKTYDIDKLMHALKPDGHGSHPLATELHRLACALQEQTDKVHAALDTVRNPQFKGDVAGDLAPWPDHFPLELDHSEDSLNDIFVRGQSVSEHLAPGLWEEAEAYVRERFSADMPESRRRVVARMDATDLRTARAA</sequence>
<organism evidence="1 2">
    <name type="scientific">Prosthecobacter vanneervenii</name>
    <dbReference type="NCBI Taxonomy" id="48466"/>
    <lineage>
        <taxon>Bacteria</taxon>
        <taxon>Pseudomonadati</taxon>
        <taxon>Verrucomicrobiota</taxon>
        <taxon>Verrucomicrobiia</taxon>
        <taxon>Verrucomicrobiales</taxon>
        <taxon>Verrucomicrobiaceae</taxon>
        <taxon>Prosthecobacter</taxon>
    </lineage>
</organism>
<evidence type="ECO:0000313" key="2">
    <source>
        <dbReference type="Proteomes" id="UP000590740"/>
    </source>
</evidence>
<proteinExistence type="predicted"/>
<name>A0A7W8DIU5_9BACT</name>
<dbReference type="Proteomes" id="UP000590740">
    <property type="component" value="Unassembled WGS sequence"/>
</dbReference>